<dbReference type="Proteomes" id="UP001151699">
    <property type="component" value="Chromosome A"/>
</dbReference>
<proteinExistence type="predicted"/>
<evidence type="ECO:0000313" key="1">
    <source>
        <dbReference type="EMBL" id="KAJ6649072.1"/>
    </source>
</evidence>
<comment type="caution">
    <text evidence="1">The sequence shown here is derived from an EMBL/GenBank/DDBJ whole genome shotgun (WGS) entry which is preliminary data.</text>
</comment>
<reference evidence="1" key="1">
    <citation type="submission" date="2022-07" db="EMBL/GenBank/DDBJ databases">
        <authorList>
            <person name="Trinca V."/>
            <person name="Uliana J.V.C."/>
            <person name="Torres T.T."/>
            <person name="Ward R.J."/>
            <person name="Monesi N."/>
        </authorList>
    </citation>
    <scope>NUCLEOTIDE SEQUENCE</scope>
    <source>
        <strain evidence="1">HSMRA1968</strain>
        <tissue evidence="1">Whole embryos</tissue>
    </source>
</reference>
<dbReference type="EMBL" id="WJQU01000001">
    <property type="protein sequence ID" value="KAJ6649072.1"/>
    <property type="molecule type" value="Genomic_DNA"/>
</dbReference>
<organism evidence="1 2">
    <name type="scientific">Pseudolycoriella hygida</name>
    <dbReference type="NCBI Taxonomy" id="35572"/>
    <lineage>
        <taxon>Eukaryota</taxon>
        <taxon>Metazoa</taxon>
        <taxon>Ecdysozoa</taxon>
        <taxon>Arthropoda</taxon>
        <taxon>Hexapoda</taxon>
        <taxon>Insecta</taxon>
        <taxon>Pterygota</taxon>
        <taxon>Neoptera</taxon>
        <taxon>Endopterygota</taxon>
        <taxon>Diptera</taxon>
        <taxon>Nematocera</taxon>
        <taxon>Sciaroidea</taxon>
        <taxon>Sciaridae</taxon>
        <taxon>Pseudolycoriella</taxon>
    </lineage>
</organism>
<protein>
    <submittedName>
        <fullName evidence="1">Uncharacterized protein</fullName>
    </submittedName>
</protein>
<accession>A0A9Q0S8B2</accession>
<dbReference type="AlphaFoldDB" id="A0A9Q0S8B2"/>
<gene>
    <name evidence="1" type="ORF">Bhyg_04305</name>
</gene>
<name>A0A9Q0S8B2_9DIPT</name>
<sequence length="265" mass="29821">MTETPKVFLSILPNVPLNSLTYTIEHVYSQKIFQKSLRTSQPSKLQVKFVIEQYCRKCRDFLSRNGPRRITMSETEVICEKIKKNITRKSKGKSKGENIIVEKLSKNRIGEKFWENKLNLNNSSAVGQLLGASLSSSLLPEPESSPKNFDKTLKLFSVVFSLPPAVSVVLLVEPSSSKCWCRQSSVHEIFALHYVQCISNNVDYLKGNTFLDLATSNLVNLNQTFTYSSRNSISRDENVNRDKSSSLISIAAVFSNQALAMNKSL</sequence>
<evidence type="ECO:0000313" key="2">
    <source>
        <dbReference type="Proteomes" id="UP001151699"/>
    </source>
</evidence>
<keyword evidence="2" id="KW-1185">Reference proteome</keyword>